<dbReference type="PROSITE" id="PS00610">
    <property type="entry name" value="NA_NEUROTRAN_SYMP_1"/>
    <property type="match status" value="1"/>
</dbReference>
<dbReference type="Pfam" id="PF00209">
    <property type="entry name" value="SNF"/>
    <property type="match status" value="1"/>
</dbReference>
<proteinExistence type="inferred from homology"/>
<keyword evidence="6" id="KW-0769">Symport</keyword>
<dbReference type="SUPFAM" id="SSF161070">
    <property type="entry name" value="SNF-like"/>
    <property type="match status" value="1"/>
</dbReference>
<evidence type="ECO:0000256" key="4">
    <source>
        <dbReference type="ARBA" id="ARBA00022989"/>
    </source>
</evidence>
<keyword evidence="3 6" id="KW-0812">Transmembrane</keyword>
<dbReference type="EMBL" id="QNBC01000128">
    <property type="protein sequence ID" value="RKX64841.1"/>
    <property type="molecule type" value="Genomic_DNA"/>
</dbReference>
<dbReference type="NCBIfam" id="NF037979">
    <property type="entry name" value="Na_transp"/>
    <property type="match status" value="1"/>
</dbReference>
<comment type="subcellular location">
    <subcellularLocation>
        <location evidence="1">Membrane</location>
        <topology evidence="1">Multi-pass membrane protein</topology>
    </subcellularLocation>
</comment>
<reference evidence="8 9" key="1">
    <citation type="submission" date="2018-06" db="EMBL/GenBank/DDBJ databases">
        <title>Extensive metabolic versatility and redundancy in microbially diverse, dynamic hydrothermal sediments.</title>
        <authorList>
            <person name="Dombrowski N."/>
            <person name="Teske A."/>
            <person name="Baker B.J."/>
        </authorList>
    </citation>
    <scope>NUCLEOTIDE SEQUENCE [LARGE SCALE GENOMIC DNA]</scope>
    <source>
        <strain evidence="8">B35_G9</strain>
    </source>
</reference>
<feature type="transmembrane region" description="Helical" evidence="7">
    <location>
        <begin position="384"/>
        <end position="406"/>
    </location>
</feature>
<feature type="transmembrane region" description="Helical" evidence="7">
    <location>
        <begin position="353"/>
        <end position="372"/>
    </location>
</feature>
<dbReference type="GO" id="GO:0035725">
    <property type="term" value="P:sodium ion transmembrane transport"/>
    <property type="evidence" value="ECO:0007669"/>
    <property type="project" value="TreeGrafter"/>
</dbReference>
<feature type="transmembrane region" description="Helical" evidence="7">
    <location>
        <begin position="316"/>
        <end position="341"/>
    </location>
</feature>
<dbReference type="Proteomes" id="UP000282321">
    <property type="component" value="Unassembled WGS sequence"/>
</dbReference>
<evidence type="ECO:0000256" key="7">
    <source>
        <dbReference type="SAM" id="Phobius"/>
    </source>
</evidence>
<accession>A0A660S6S3</accession>
<dbReference type="CDD" id="cd10334">
    <property type="entry name" value="SLC6sbd_u1"/>
    <property type="match status" value="1"/>
</dbReference>
<dbReference type="GO" id="GO:0015293">
    <property type="term" value="F:symporter activity"/>
    <property type="evidence" value="ECO:0007669"/>
    <property type="project" value="UniProtKB-KW"/>
</dbReference>
<feature type="transmembrane region" description="Helical" evidence="7">
    <location>
        <begin position="219"/>
        <end position="244"/>
    </location>
</feature>
<feature type="transmembrane region" description="Helical" evidence="7">
    <location>
        <begin position="462"/>
        <end position="482"/>
    </location>
</feature>
<organism evidence="8 9">
    <name type="scientific">candidate division TA06 bacterium</name>
    <dbReference type="NCBI Taxonomy" id="2250710"/>
    <lineage>
        <taxon>Bacteria</taxon>
        <taxon>Bacteria division TA06</taxon>
    </lineage>
</organism>
<keyword evidence="5 7" id="KW-0472">Membrane</keyword>
<evidence type="ECO:0000256" key="1">
    <source>
        <dbReference type="ARBA" id="ARBA00004141"/>
    </source>
</evidence>
<dbReference type="PANTHER" id="PTHR11616:SF240">
    <property type="entry name" value="BLOATED TUBULES, ISOFORM B-RELATED"/>
    <property type="match status" value="1"/>
</dbReference>
<feature type="transmembrane region" description="Helical" evidence="7">
    <location>
        <begin position="426"/>
        <end position="447"/>
    </location>
</feature>
<dbReference type="PANTHER" id="PTHR11616">
    <property type="entry name" value="SODIUM/CHLORIDE DEPENDENT TRANSPORTER"/>
    <property type="match status" value="1"/>
</dbReference>
<keyword evidence="4 7" id="KW-1133">Transmembrane helix</keyword>
<feature type="transmembrane region" description="Helical" evidence="7">
    <location>
        <begin position="174"/>
        <end position="199"/>
    </location>
</feature>
<feature type="transmembrane region" description="Helical" evidence="7">
    <location>
        <begin position="256"/>
        <end position="280"/>
    </location>
</feature>
<name>A0A660S6S3_UNCT6</name>
<dbReference type="AlphaFoldDB" id="A0A660S6S3"/>
<dbReference type="PROSITE" id="PS50267">
    <property type="entry name" value="NA_NEUROTRAN_SYMP_3"/>
    <property type="match status" value="1"/>
</dbReference>
<sequence>MGNRENWDSRLAFILAAIGSAVGLGNIWRFPYIAYKYGGGAFLIPYIIALLTAGIPILILEFSLGHKSAKAAPKAFGFFNKKFKWIGWWAVLIGMSIVIYYAVIMSWSLIYLGKSFNLAWGNATDSYFFNNLLHLSKTPSEIGGVVWPIFWGLIGIWIWIYFSIIKGVKSVGKVVYITVVFPWIILLILIVRGITLPGAMKGLSFLFTPNFAALKSPEVWINAYSQIFFSLSIGFGIMIAYASFLPKKSDIVNNAFLIGFANSATSLLASIAIFSTLGYLSVQRGVPVSKVVASGPGLAFVTYPAIINLFPFAKELFGILFFVMLLTLGIDSAFSLVEAFSSAALEKWKISRALMNFIIAVIAIILGILFSTRSGLYWLDIFDHYLSVYGLLIIGVLETLFVGYIVGPKKLRNYANERSDFTIGKWWDAMIKYLIPAALIIILIWNIRDEIVKPYGGYTRGALLIGMSILIVTFIVAIVFSISRARRIKD</sequence>
<feature type="transmembrane region" description="Helical" evidence="7">
    <location>
        <begin position="12"/>
        <end position="31"/>
    </location>
</feature>
<dbReference type="InterPro" id="IPR000175">
    <property type="entry name" value="Na/ntran_symport"/>
</dbReference>
<evidence type="ECO:0000256" key="5">
    <source>
        <dbReference type="ARBA" id="ARBA00023136"/>
    </source>
</evidence>
<dbReference type="InterPro" id="IPR037272">
    <property type="entry name" value="SNS_sf"/>
</dbReference>
<feature type="transmembrane region" description="Helical" evidence="7">
    <location>
        <begin position="142"/>
        <end position="162"/>
    </location>
</feature>
<evidence type="ECO:0000256" key="3">
    <source>
        <dbReference type="ARBA" id="ARBA00022692"/>
    </source>
</evidence>
<comment type="caution">
    <text evidence="8">The sequence shown here is derived from an EMBL/GenBank/DDBJ whole genome shotgun (WGS) entry which is preliminary data.</text>
</comment>
<evidence type="ECO:0000256" key="6">
    <source>
        <dbReference type="RuleBase" id="RU003732"/>
    </source>
</evidence>
<gene>
    <name evidence="8" type="ORF">DRP44_07580</name>
</gene>
<evidence type="ECO:0000313" key="9">
    <source>
        <dbReference type="Proteomes" id="UP000282321"/>
    </source>
</evidence>
<feature type="transmembrane region" description="Helical" evidence="7">
    <location>
        <begin position="43"/>
        <end position="64"/>
    </location>
</feature>
<dbReference type="PRINTS" id="PR00176">
    <property type="entry name" value="NANEUSMPORT"/>
</dbReference>
<dbReference type="GO" id="GO:0005886">
    <property type="term" value="C:plasma membrane"/>
    <property type="evidence" value="ECO:0007669"/>
    <property type="project" value="TreeGrafter"/>
</dbReference>
<protein>
    <recommendedName>
        <fullName evidence="6">Transporter</fullName>
    </recommendedName>
</protein>
<evidence type="ECO:0000256" key="2">
    <source>
        <dbReference type="ARBA" id="ARBA00022448"/>
    </source>
</evidence>
<feature type="transmembrane region" description="Helical" evidence="7">
    <location>
        <begin position="85"/>
        <end position="110"/>
    </location>
</feature>
<keyword evidence="2 6" id="KW-0813">Transport</keyword>
<comment type="similarity">
    <text evidence="6">Belongs to the sodium:neurotransmitter symporter (SNF) (TC 2.A.22) family.</text>
</comment>
<evidence type="ECO:0000313" key="8">
    <source>
        <dbReference type="EMBL" id="RKX64841.1"/>
    </source>
</evidence>